<organism evidence="2 3">
    <name type="scientific">Cryptosporangium minutisporangium</name>
    <dbReference type="NCBI Taxonomy" id="113569"/>
    <lineage>
        <taxon>Bacteria</taxon>
        <taxon>Bacillati</taxon>
        <taxon>Actinomycetota</taxon>
        <taxon>Actinomycetes</taxon>
        <taxon>Cryptosporangiales</taxon>
        <taxon>Cryptosporangiaceae</taxon>
        <taxon>Cryptosporangium</taxon>
    </lineage>
</organism>
<keyword evidence="1" id="KW-1133">Transmembrane helix</keyword>
<evidence type="ECO:0000256" key="1">
    <source>
        <dbReference type="SAM" id="Phobius"/>
    </source>
</evidence>
<keyword evidence="1" id="KW-0472">Membrane</keyword>
<dbReference type="RefSeq" id="WP_345733676.1">
    <property type="nucleotide sequence ID" value="NZ_BAAAYN010000079.1"/>
</dbReference>
<dbReference type="EMBL" id="BAAAYN010000079">
    <property type="protein sequence ID" value="GAA3398258.1"/>
    <property type="molecule type" value="Genomic_DNA"/>
</dbReference>
<name>A0ABP6TC32_9ACTN</name>
<proteinExistence type="predicted"/>
<keyword evidence="1" id="KW-0812">Transmembrane</keyword>
<comment type="caution">
    <text evidence="2">The sequence shown here is derived from an EMBL/GenBank/DDBJ whole genome shotgun (WGS) entry which is preliminary data.</text>
</comment>
<sequence>MLDDHDGALDDVLTRTLSRAADAAPLPPPDLYRTVTRGHARRRATLVAATAAITVFALLIGVAGWLKVTRSDPAPVTPATAEALWPDAIRTLPATLHGREYSVDAVLPDGTVVVHTVDAGAAQIRSVRGDARTWTSRLLASYPEAASPPLVTNVRASASWLVWQVDDEIWSLRWDGGQPQRIVAGLKRMLGGFSLAIDGDRIVYGPTSEGVRIIPAAGGTPTLLPGTAKYFTLHWPWLVHDGKAPHHPSGTPPTLWNVRTGERREAVFTAVTYRDTCTPVWCVAVGDDGKPPLGGGDDPITTVRVDGTDRKAWPGYRTEFLYVKPLRDRYLPLIRIERAADGNQVIDVIDLVDDRTVELGRMRNDPSALMRIGSGDGVFSWLDVDGSVKVFDPQRIR</sequence>
<protein>
    <recommendedName>
        <fullName evidence="4">WD40 repeat domain-containing protein</fullName>
    </recommendedName>
</protein>
<accession>A0ABP6TC32</accession>
<feature type="transmembrane region" description="Helical" evidence="1">
    <location>
        <begin position="46"/>
        <end position="66"/>
    </location>
</feature>
<evidence type="ECO:0000313" key="3">
    <source>
        <dbReference type="Proteomes" id="UP001501676"/>
    </source>
</evidence>
<evidence type="ECO:0008006" key="4">
    <source>
        <dbReference type="Google" id="ProtNLM"/>
    </source>
</evidence>
<evidence type="ECO:0000313" key="2">
    <source>
        <dbReference type="EMBL" id="GAA3398258.1"/>
    </source>
</evidence>
<gene>
    <name evidence="2" type="ORF">GCM10020369_81260</name>
</gene>
<dbReference type="SUPFAM" id="SSF69304">
    <property type="entry name" value="Tricorn protease N-terminal domain"/>
    <property type="match status" value="1"/>
</dbReference>
<reference evidence="3" key="1">
    <citation type="journal article" date="2019" name="Int. J. Syst. Evol. Microbiol.">
        <title>The Global Catalogue of Microorganisms (GCM) 10K type strain sequencing project: providing services to taxonomists for standard genome sequencing and annotation.</title>
        <authorList>
            <consortium name="The Broad Institute Genomics Platform"/>
            <consortium name="The Broad Institute Genome Sequencing Center for Infectious Disease"/>
            <person name="Wu L."/>
            <person name="Ma J."/>
        </authorList>
    </citation>
    <scope>NUCLEOTIDE SEQUENCE [LARGE SCALE GENOMIC DNA]</scope>
    <source>
        <strain evidence="3">JCM 9458</strain>
    </source>
</reference>
<keyword evidence="3" id="KW-1185">Reference proteome</keyword>
<dbReference type="Proteomes" id="UP001501676">
    <property type="component" value="Unassembled WGS sequence"/>
</dbReference>